<dbReference type="Gene3D" id="3.30.40.10">
    <property type="entry name" value="Zinc/RING finger domain, C3HC4 (zinc finger)"/>
    <property type="match status" value="1"/>
</dbReference>
<dbReference type="InterPro" id="IPR001841">
    <property type="entry name" value="Znf_RING"/>
</dbReference>
<name>T0SIC0_SAPDV</name>
<dbReference type="PROSITE" id="PS51873">
    <property type="entry name" value="TRIAD"/>
    <property type="match status" value="1"/>
</dbReference>
<dbReference type="GO" id="GO:0061630">
    <property type="term" value="F:ubiquitin protein ligase activity"/>
    <property type="evidence" value="ECO:0007669"/>
    <property type="project" value="UniProtKB-EC"/>
</dbReference>
<proteinExistence type="inferred from homology"/>
<dbReference type="GO" id="GO:0005737">
    <property type="term" value="C:cytoplasm"/>
    <property type="evidence" value="ECO:0007669"/>
    <property type="project" value="UniProtKB-ARBA"/>
</dbReference>
<dbReference type="RefSeq" id="XP_008604055.1">
    <property type="nucleotide sequence ID" value="XM_008605833.1"/>
</dbReference>
<dbReference type="InterPro" id="IPR031127">
    <property type="entry name" value="E3_UB_ligase_RBR"/>
</dbReference>
<feature type="transmembrane region" description="Helical" evidence="17">
    <location>
        <begin position="394"/>
        <end position="422"/>
    </location>
</feature>
<dbReference type="InParanoid" id="T0SIC0"/>
<dbReference type="InterPro" id="IPR002867">
    <property type="entry name" value="IBR_dom"/>
</dbReference>
<gene>
    <name evidence="20" type="ORF">SDRG_00360</name>
</gene>
<feature type="domain" description="RING-type" evidence="18">
    <location>
        <begin position="166"/>
        <end position="210"/>
    </location>
</feature>
<evidence type="ECO:0000256" key="11">
    <source>
        <dbReference type="ARBA" id="ARBA00022833"/>
    </source>
</evidence>
<dbReference type="eggNOG" id="KOG1815">
    <property type="taxonomic scope" value="Eukaryota"/>
</dbReference>
<protein>
    <recommendedName>
        <fullName evidence="4">RBR-type E3 ubiquitin transferase</fullName>
        <ecNumber evidence="4">2.3.2.31</ecNumber>
    </recommendedName>
</protein>
<dbReference type="GeneID" id="19941087"/>
<organism evidence="20 21">
    <name type="scientific">Saprolegnia diclina (strain VS20)</name>
    <dbReference type="NCBI Taxonomy" id="1156394"/>
    <lineage>
        <taxon>Eukaryota</taxon>
        <taxon>Sar</taxon>
        <taxon>Stramenopiles</taxon>
        <taxon>Oomycota</taxon>
        <taxon>Saprolegniomycetes</taxon>
        <taxon>Saprolegniales</taxon>
        <taxon>Saprolegniaceae</taxon>
        <taxon>Saprolegnia</taxon>
    </lineage>
</organism>
<dbReference type="PROSITE" id="PS00518">
    <property type="entry name" value="ZF_RING_1"/>
    <property type="match status" value="1"/>
</dbReference>
<dbReference type="InterPro" id="IPR017907">
    <property type="entry name" value="Znf_RING_CS"/>
</dbReference>
<dbReference type="SMART" id="SM00647">
    <property type="entry name" value="IBR"/>
    <property type="match status" value="2"/>
</dbReference>
<dbReference type="InterPro" id="IPR013083">
    <property type="entry name" value="Znf_RING/FYVE/PHD"/>
</dbReference>
<keyword evidence="5" id="KW-0808">Transferase</keyword>
<evidence type="ECO:0000256" key="7">
    <source>
        <dbReference type="ARBA" id="ARBA00022723"/>
    </source>
</evidence>
<dbReference type="AlphaFoldDB" id="T0SIC0"/>
<dbReference type="EC" id="2.3.2.31" evidence="4"/>
<evidence type="ECO:0000256" key="17">
    <source>
        <dbReference type="SAM" id="Phobius"/>
    </source>
</evidence>
<evidence type="ECO:0000256" key="13">
    <source>
        <dbReference type="ARBA" id="ARBA00023136"/>
    </source>
</evidence>
<evidence type="ECO:0000256" key="9">
    <source>
        <dbReference type="ARBA" id="ARBA00022771"/>
    </source>
</evidence>
<dbReference type="OMA" id="NCHYLIQ"/>
<dbReference type="GO" id="GO:0031090">
    <property type="term" value="C:organelle membrane"/>
    <property type="evidence" value="ECO:0007669"/>
    <property type="project" value="UniProtKB-ARBA"/>
</dbReference>
<dbReference type="PROSITE" id="PS50089">
    <property type="entry name" value="ZF_RING_2"/>
    <property type="match status" value="1"/>
</dbReference>
<evidence type="ECO:0000256" key="14">
    <source>
        <dbReference type="ARBA" id="ARBA00044508"/>
    </source>
</evidence>
<evidence type="ECO:0000256" key="5">
    <source>
        <dbReference type="ARBA" id="ARBA00022679"/>
    </source>
</evidence>
<keyword evidence="9 15" id="KW-0863">Zinc-finger</keyword>
<keyword evidence="21" id="KW-1185">Reference proteome</keyword>
<dbReference type="SUPFAM" id="SSF57850">
    <property type="entry name" value="RING/U-box"/>
    <property type="match status" value="3"/>
</dbReference>
<dbReference type="CDD" id="cd20354">
    <property type="entry name" value="Rcat_RBR_RNF14"/>
    <property type="match status" value="1"/>
</dbReference>
<evidence type="ECO:0000256" key="4">
    <source>
        <dbReference type="ARBA" id="ARBA00012251"/>
    </source>
</evidence>
<feature type="transmembrane region" description="Helical" evidence="17">
    <location>
        <begin position="434"/>
        <end position="459"/>
    </location>
</feature>
<dbReference type="FunFam" id="1.20.120.1750:FF:000110">
    <property type="entry name" value="RBR-type E3 ubiquitin transferase"/>
    <property type="match status" value="1"/>
</dbReference>
<comment type="similarity">
    <text evidence="14">Belongs to the RBR family. RNF14 subfamily.</text>
</comment>
<dbReference type="Pfam" id="PF01485">
    <property type="entry name" value="IBR"/>
    <property type="match status" value="1"/>
</dbReference>
<dbReference type="EMBL" id="JH767132">
    <property type="protein sequence ID" value="EQC42632.1"/>
    <property type="molecule type" value="Genomic_DNA"/>
</dbReference>
<comment type="catalytic activity">
    <reaction evidence="1">
        <text>[E2 ubiquitin-conjugating enzyme]-S-ubiquitinyl-L-cysteine + [acceptor protein]-L-lysine = [E2 ubiquitin-conjugating enzyme]-L-cysteine + [acceptor protein]-N(6)-ubiquitinyl-L-lysine.</text>
        <dbReference type="EC" id="2.3.2.31"/>
    </reaction>
</comment>
<evidence type="ECO:0000256" key="1">
    <source>
        <dbReference type="ARBA" id="ARBA00001798"/>
    </source>
</evidence>
<keyword evidence="10" id="KW-0833">Ubl conjugation pathway</keyword>
<dbReference type="Pfam" id="PF22191">
    <property type="entry name" value="IBR_1"/>
    <property type="match status" value="1"/>
</dbReference>
<accession>T0SIC0</accession>
<evidence type="ECO:0000256" key="10">
    <source>
        <dbReference type="ARBA" id="ARBA00022786"/>
    </source>
</evidence>
<keyword evidence="8" id="KW-0677">Repeat</keyword>
<keyword evidence="11" id="KW-0862">Zinc</keyword>
<evidence type="ECO:0000259" key="19">
    <source>
        <dbReference type="PROSITE" id="PS51873"/>
    </source>
</evidence>
<keyword evidence="13 17" id="KW-0472">Membrane</keyword>
<dbReference type="FunFam" id="3.30.40.10:FF:000051">
    <property type="entry name" value="RBR-type E3 ubiquitin transferase"/>
    <property type="match status" value="1"/>
</dbReference>
<dbReference type="InterPro" id="IPR044066">
    <property type="entry name" value="TRIAD_supradom"/>
</dbReference>
<keyword evidence="12 17" id="KW-1133">Transmembrane helix</keyword>
<evidence type="ECO:0000256" key="6">
    <source>
        <dbReference type="ARBA" id="ARBA00022692"/>
    </source>
</evidence>
<dbReference type="SMART" id="SM00184">
    <property type="entry name" value="RING"/>
    <property type="match status" value="1"/>
</dbReference>
<sequence>MERDLAGAGTPEDVLDVLCAMDVASLTRDELPTALATVEAHAARYPYLYATAAHQEILAQLRSMAAAQDRHARTSRARESETSTSAFVRLSSLPGRSASQRSSSRLLQRVSSSMSASSSLILGNTNNNSINTSMSGRGVGDERNSLSFLRSMSTMLGLGMAETSYCQICLEYVDIASTVALSVCGHRFCADCIHGYLANKIADGLIAPKCFFADSDGHPCEAVIPPSDVQALVSTEVFEKYEKFKFIKAHADARECPHCHLLQVGNGPDDPHMDCMQCGESFCYTHSNAHPNSTCLAYEAKMRAEDKVNQAKISQISKPCPGCKSPVEKNGGCNQMKCVTCGVHFCWLCGEKVDDGVFPEHFQWWNLRGCAGAQMSETAVEGPSTVSKMLSFSWRILLCLLFGPPALALTLAFSILSCCCIPCCLRGRAFARSAFASCFCVSGYALMSPFVLAACLPLLPVGLCVWCFCPSACHDSDDNAMTGQAMTSGEDQTLVAMPDEENESDGVARYGSHGSPDEQPRAILVGPAAAV</sequence>
<evidence type="ECO:0000256" key="8">
    <source>
        <dbReference type="ARBA" id="ARBA00022737"/>
    </source>
</evidence>
<evidence type="ECO:0000256" key="2">
    <source>
        <dbReference type="ARBA" id="ARBA00004167"/>
    </source>
</evidence>
<dbReference type="Gene3D" id="1.20.120.1750">
    <property type="match status" value="1"/>
</dbReference>
<keyword evidence="7" id="KW-0479">Metal-binding</keyword>
<evidence type="ECO:0000259" key="18">
    <source>
        <dbReference type="PROSITE" id="PS50089"/>
    </source>
</evidence>
<dbReference type="VEuPathDB" id="FungiDB:SDRG_00360"/>
<dbReference type="OrthoDB" id="205060at2759"/>
<feature type="domain" description="RING-type" evidence="19">
    <location>
        <begin position="162"/>
        <end position="371"/>
    </location>
</feature>
<evidence type="ECO:0000313" key="20">
    <source>
        <dbReference type="EMBL" id="EQC42632.1"/>
    </source>
</evidence>
<evidence type="ECO:0000313" key="21">
    <source>
        <dbReference type="Proteomes" id="UP000030762"/>
    </source>
</evidence>
<evidence type="ECO:0000256" key="12">
    <source>
        <dbReference type="ARBA" id="ARBA00022989"/>
    </source>
</evidence>
<dbReference type="InterPro" id="IPR047548">
    <property type="entry name" value="Rcat_RBR_RNF14"/>
</dbReference>
<keyword evidence="6 17" id="KW-0812">Transmembrane</keyword>
<feature type="region of interest" description="Disordered" evidence="16">
    <location>
        <begin position="503"/>
        <end position="531"/>
    </location>
</feature>
<evidence type="ECO:0000256" key="16">
    <source>
        <dbReference type="SAM" id="MobiDB-lite"/>
    </source>
</evidence>
<dbReference type="Pfam" id="PF13923">
    <property type="entry name" value="zf-C3HC4_2"/>
    <property type="match status" value="1"/>
</dbReference>
<dbReference type="PANTHER" id="PTHR11685">
    <property type="entry name" value="RBR FAMILY RING FINGER AND IBR DOMAIN-CONTAINING"/>
    <property type="match status" value="1"/>
</dbReference>
<comment type="subcellular location">
    <subcellularLocation>
        <location evidence="2">Membrane</location>
        <topology evidence="2">Single-pass membrane protein</topology>
    </subcellularLocation>
</comment>
<evidence type="ECO:0000256" key="3">
    <source>
        <dbReference type="ARBA" id="ARBA00004906"/>
    </source>
</evidence>
<evidence type="ECO:0000256" key="15">
    <source>
        <dbReference type="PROSITE-ProRule" id="PRU00175"/>
    </source>
</evidence>
<dbReference type="Proteomes" id="UP000030762">
    <property type="component" value="Unassembled WGS sequence"/>
</dbReference>
<comment type="pathway">
    <text evidence="3">Protein modification; protein ubiquitination.</text>
</comment>
<dbReference type="GO" id="GO:0008270">
    <property type="term" value="F:zinc ion binding"/>
    <property type="evidence" value="ECO:0007669"/>
    <property type="project" value="UniProtKB-KW"/>
</dbReference>
<dbReference type="STRING" id="1156394.T0SIC0"/>
<reference evidence="20 21" key="1">
    <citation type="submission" date="2012-04" db="EMBL/GenBank/DDBJ databases">
        <title>The Genome Sequence of Saprolegnia declina VS20.</title>
        <authorList>
            <consortium name="The Broad Institute Genome Sequencing Platform"/>
            <person name="Russ C."/>
            <person name="Nusbaum C."/>
            <person name="Tyler B."/>
            <person name="van West P."/>
            <person name="Dieguez-Uribeondo J."/>
            <person name="de Bruijn I."/>
            <person name="Tripathy S."/>
            <person name="Jiang R."/>
            <person name="Young S.K."/>
            <person name="Zeng Q."/>
            <person name="Gargeya S."/>
            <person name="Fitzgerald M."/>
            <person name="Haas B."/>
            <person name="Abouelleil A."/>
            <person name="Alvarado L."/>
            <person name="Arachchi H.M."/>
            <person name="Berlin A."/>
            <person name="Chapman S.B."/>
            <person name="Goldberg J."/>
            <person name="Griggs A."/>
            <person name="Gujja S."/>
            <person name="Hansen M."/>
            <person name="Howarth C."/>
            <person name="Imamovic A."/>
            <person name="Larimer J."/>
            <person name="McCowen C."/>
            <person name="Montmayeur A."/>
            <person name="Murphy C."/>
            <person name="Neiman D."/>
            <person name="Pearson M."/>
            <person name="Priest M."/>
            <person name="Roberts A."/>
            <person name="Saif S."/>
            <person name="Shea T."/>
            <person name="Sisk P."/>
            <person name="Sykes S."/>
            <person name="Wortman J."/>
            <person name="Nusbaum C."/>
            <person name="Birren B."/>
        </authorList>
    </citation>
    <scope>NUCLEOTIDE SEQUENCE [LARGE SCALE GENOMIC DNA]</scope>
    <source>
        <strain evidence="20 21">VS20</strain>
    </source>
</reference>
<dbReference type="GO" id="GO:0016567">
    <property type="term" value="P:protein ubiquitination"/>
    <property type="evidence" value="ECO:0007669"/>
    <property type="project" value="InterPro"/>
</dbReference>